<evidence type="ECO:0000256" key="2">
    <source>
        <dbReference type="PROSITE-ProRule" id="PRU00335"/>
    </source>
</evidence>
<dbReference type="InterPro" id="IPR050624">
    <property type="entry name" value="HTH-type_Tx_Regulator"/>
</dbReference>
<gene>
    <name evidence="4" type="ORF">NW74_05245</name>
</gene>
<reference evidence="4 5" key="1">
    <citation type="submission" date="2014-10" db="EMBL/GenBank/DDBJ databases">
        <title>Complete genome sequence of Parvimonas micra KCOM 1535 (= ChDC B708).</title>
        <authorList>
            <person name="Kook J.-K."/>
            <person name="Park S.-N."/>
            <person name="Lim Y.K."/>
            <person name="Roh H."/>
        </authorList>
    </citation>
    <scope>NUCLEOTIDE SEQUENCE [LARGE SCALE GENOMIC DNA]</scope>
    <source>
        <strain evidence="5">KCOM 1535 / ChDC B708</strain>
    </source>
</reference>
<feature type="DNA-binding region" description="H-T-H motif" evidence="2">
    <location>
        <begin position="32"/>
        <end position="51"/>
    </location>
</feature>
<dbReference type="Gene3D" id="1.10.357.10">
    <property type="entry name" value="Tetracycline Repressor, domain 2"/>
    <property type="match status" value="1"/>
</dbReference>
<dbReference type="Pfam" id="PF00440">
    <property type="entry name" value="TetR_N"/>
    <property type="match status" value="1"/>
</dbReference>
<dbReference type="AlphaFoldDB" id="A0A0B4S1T2"/>
<dbReference type="STRING" id="33033.NW74_05245"/>
<evidence type="ECO:0000313" key="4">
    <source>
        <dbReference type="EMBL" id="AIZ36780.1"/>
    </source>
</evidence>
<evidence type="ECO:0000259" key="3">
    <source>
        <dbReference type="PROSITE" id="PS50977"/>
    </source>
</evidence>
<dbReference type="GO" id="GO:0003677">
    <property type="term" value="F:DNA binding"/>
    <property type="evidence" value="ECO:0007669"/>
    <property type="project" value="UniProtKB-UniRule"/>
</dbReference>
<keyword evidence="1 2" id="KW-0238">DNA-binding</keyword>
<dbReference type="PANTHER" id="PTHR43479">
    <property type="entry name" value="ACREF/ENVCD OPERON REPRESSOR-RELATED"/>
    <property type="match status" value="1"/>
</dbReference>
<organism evidence="4 5">
    <name type="scientific">Parvimonas micra</name>
    <dbReference type="NCBI Taxonomy" id="33033"/>
    <lineage>
        <taxon>Bacteria</taxon>
        <taxon>Bacillati</taxon>
        <taxon>Bacillota</taxon>
        <taxon>Tissierellia</taxon>
        <taxon>Tissierellales</taxon>
        <taxon>Peptoniphilaceae</taxon>
        <taxon>Parvimonas</taxon>
    </lineage>
</organism>
<dbReference type="PRINTS" id="PR00455">
    <property type="entry name" value="HTHTETR"/>
</dbReference>
<evidence type="ECO:0000313" key="5">
    <source>
        <dbReference type="Proteomes" id="UP000031386"/>
    </source>
</evidence>
<sequence>MTTIIDKKMSKEVKIIKAALEVFKEKGYEKSTIRDIMSRTEFGLGTFYLYFKNKQDLKEQIILDKAMDLVVHAENKCIHTDSVERYICFLNYIIDYLIENPFDLELISQNINWTLYTKIENDKRFIEADTTLKFILSKYEKLFSHKYSYSQKLYILSLTIEIVISTCKSAIMKDSILSIDEMKAVLFEVIKKILISNGD</sequence>
<dbReference type="SUPFAM" id="SSF46689">
    <property type="entry name" value="Homeodomain-like"/>
    <property type="match status" value="1"/>
</dbReference>
<dbReference type="PANTHER" id="PTHR43479:SF11">
    <property type="entry name" value="ACREF_ENVCD OPERON REPRESSOR-RELATED"/>
    <property type="match status" value="1"/>
</dbReference>
<proteinExistence type="predicted"/>
<feature type="domain" description="HTH tetR-type" evidence="3">
    <location>
        <begin position="9"/>
        <end position="69"/>
    </location>
</feature>
<keyword evidence="5" id="KW-1185">Reference proteome</keyword>
<dbReference type="OrthoDB" id="9812484at2"/>
<dbReference type="KEGG" id="pmic:NW74_05245"/>
<dbReference type="EMBL" id="CP009761">
    <property type="protein sequence ID" value="AIZ36780.1"/>
    <property type="molecule type" value="Genomic_DNA"/>
</dbReference>
<dbReference type="PROSITE" id="PS50977">
    <property type="entry name" value="HTH_TETR_2"/>
    <property type="match status" value="1"/>
</dbReference>
<name>A0A0B4S1T2_9FIRM</name>
<accession>A0A0B4S1T2</accession>
<evidence type="ECO:0000256" key="1">
    <source>
        <dbReference type="ARBA" id="ARBA00023125"/>
    </source>
</evidence>
<dbReference type="Proteomes" id="UP000031386">
    <property type="component" value="Chromosome"/>
</dbReference>
<dbReference type="RefSeq" id="WP_041954275.1">
    <property type="nucleotide sequence ID" value="NZ_CALHGL010000015.1"/>
</dbReference>
<protein>
    <submittedName>
        <fullName evidence="4">TetR family transcriptional regulator</fullName>
    </submittedName>
</protein>
<dbReference type="InterPro" id="IPR001647">
    <property type="entry name" value="HTH_TetR"/>
</dbReference>
<dbReference type="InterPro" id="IPR009057">
    <property type="entry name" value="Homeodomain-like_sf"/>
</dbReference>